<dbReference type="EMBL" id="AP023354">
    <property type="protein sequence ID" value="BCJ30967.1"/>
    <property type="molecule type" value="Genomic_DNA"/>
</dbReference>
<sequence>MSRDTVEATTTRHDPFAEDTVRRTDFWRRMEHVFGSAYARSVAADQVLPQLDGRTVEQAFAGGEETAAVWRAVCQAYADRVPGTLR</sequence>
<protein>
    <recommendedName>
        <fullName evidence="3">DUF3046 domain-containing protein</fullName>
    </recommendedName>
</protein>
<dbReference type="AlphaFoldDB" id="A0A810L6V6"/>
<evidence type="ECO:0000313" key="2">
    <source>
        <dbReference type="Proteomes" id="UP000680750"/>
    </source>
</evidence>
<gene>
    <name evidence="1" type="ORF">Asera_50750</name>
</gene>
<evidence type="ECO:0008006" key="3">
    <source>
        <dbReference type="Google" id="ProtNLM"/>
    </source>
</evidence>
<keyword evidence="2" id="KW-1185">Reference proteome</keyword>
<name>A0A810L6V6_9ACTN</name>
<evidence type="ECO:0000313" key="1">
    <source>
        <dbReference type="EMBL" id="BCJ30967.1"/>
    </source>
</evidence>
<dbReference type="Pfam" id="PF11248">
    <property type="entry name" value="DUF3046"/>
    <property type="match status" value="1"/>
</dbReference>
<dbReference type="InterPro" id="IPR021408">
    <property type="entry name" value="DUF3046"/>
</dbReference>
<accession>A0A810L6V6</accession>
<dbReference type="KEGG" id="aser:Asera_50750"/>
<proteinExistence type="predicted"/>
<dbReference type="Proteomes" id="UP000680750">
    <property type="component" value="Chromosome"/>
</dbReference>
<organism evidence="1 2">
    <name type="scientific">Actinocatenispora sera</name>
    <dbReference type="NCBI Taxonomy" id="390989"/>
    <lineage>
        <taxon>Bacteria</taxon>
        <taxon>Bacillati</taxon>
        <taxon>Actinomycetota</taxon>
        <taxon>Actinomycetes</taxon>
        <taxon>Micromonosporales</taxon>
        <taxon>Micromonosporaceae</taxon>
        <taxon>Actinocatenispora</taxon>
    </lineage>
</organism>
<reference evidence="1" key="1">
    <citation type="submission" date="2020-08" db="EMBL/GenBank/DDBJ databases">
        <title>Whole genome shotgun sequence of Actinocatenispora sera NBRC 101916.</title>
        <authorList>
            <person name="Komaki H."/>
            <person name="Tamura T."/>
        </authorList>
    </citation>
    <scope>NUCLEOTIDE SEQUENCE</scope>
    <source>
        <strain evidence="1">NBRC 101916</strain>
    </source>
</reference>